<comment type="caution">
    <text evidence="2">The sequence shown here is derived from an EMBL/GenBank/DDBJ whole genome shotgun (WGS) entry which is preliminary data.</text>
</comment>
<feature type="region of interest" description="Disordered" evidence="1">
    <location>
        <begin position="1"/>
        <end position="30"/>
    </location>
</feature>
<dbReference type="AlphaFoldDB" id="A0A7K0G6Q0"/>
<evidence type="ECO:0000256" key="1">
    <source>
        <dbReference type="SAM" id="MobiDB-lite"/>
    </source>
</evidence>
<sequence>MKEKPDDKRMHERNDERRLLADTLKRKQKSGGFVDEMSLESRRRSIAYGRARGNA</sequence>
<keyword evidence="3" id="KW-1185">Reference proteome</keyword>
<feature type="compositionally biased region" description="Basic and acidic residues" evidence="1">
    <location>
        <begin position="1"/>
        <end position="25"/>
    </location>
</feature>
<dbReference type="EMBL" id="VTFZ01000001">
    <property type="protein sequence ID" value="MRX79150.1"/>
    <property type="molecule type" value="Genomic_DNA"/>
</dbReference>
<evidence type="ECO:0000313" key="3">
    <source>
        <dbReference type="Proteomes" id="UP000470010"/>
    </source>
</evidence>
<accession>A0A7K0G6Q0</accession>
<dbReference type="RefSeq" id="WP_154324026.1">
    <property type="nucleotide sequence ID" value="NZ_VTFZ01000001.1"/>
</dbReference>
<protein>
    <submittedName>
        <fullName evidence="2">Uncharacterized protein</fullName>
    </submittedName>
</protein>
<evidence type="ECO:0000313" key="2">
    <source>
        <dbReference type="EMBL" id="MRX79150.1"/>
    </source>
</evidence>
<gene>
    <name evidence="2" type="ORF">GJE22_00765</name>
</gene>
<dbReference type="Proteomes" id="UP000470010">
    <property type="component" value="Unassembled WGS sequence"/>
</dbReference>
<reference evidence="3" key="1">
    <citation type="submission" date="2019-08" db="EMBL/GenBank/DDBJ databases">
        <title>Arthrobacter sp. nov., isolated from plateau pika and Tibetan wild ass.</title>
        <authorList>
            <person name="Ge Y."/>
        </authorList>
    </citation>
    <scope>NUCLEOTIDE SEQUENCE [LARGE SCALE GENOMIC DNA]</scope>
    <source>
        <strain evidence="3">HF-1365</strain>
    </source>
</reference>
<name>A0A7K0G6Q0_9ACTN</name>
<proteinExistence type="predicted"/>
<organism evidence="2 3">
    <name type="scientific">Enorma shizhengliae</name>
    <dbReference type="NCBI Taxonomy" id="2606615"/>
    <lineage>
        <taxon>Bacteria</taxon>
        <taxon>Bacillati</taxon>
        <taxon>Actinomycetota</taxon>
        <taxon>Coriobacteriia</taxon>
        <taxon>Coriobacteriales</taxon>
        <taxon>Coriobacteriaceae</taxon>
        <taxon>Enorma</taxon>
    </lineage>
</organism>